<dbReference type="GO" id="GO:0008173">
    <property type="term" value="F:RNA methyltransferase activity"/>
    <property type="evidence" value="ECO:0007669"/>
    <property type="project" value="InterPro"/>
</dbReference>
<dbReference type="InterPro" id="IPR029063">
    <property type="entry name" value="SAM-dependent_MTases_sf"/>
</dbReference>
<comment type="similarity">
    <text evidence="1 7">Belongs to the class I-like SAM-binding methyltransferase superfamily. RsmB/NOP family.</text>
</comment>
<name>A0A2V2YR75_9BACL</name>
<keyword evidence="5 7" id="KW-0949">S-adenosyl-L-methionine</keyword>
<dbReference type="GO" id="GO:0003723">
    <property type="term" value="F:RNA binding"/>
    <property type="evidence" value="ECO:0007669"/>
    <property type="project" value="UniProtKB-UniRule"/>
</dbReference>
<dbReference type="Pfam" id="PF01189">
    <property type="entry name" value="Methyltr_RsmB-F"/>
    <property type="match status" value="1"/>
</dbReference>
<evidence type="ECO:0000313" key="10">
    <source>
        <dbReference type="EMBL" id="PWV99636.1"/>
    </source>
</evidence>
<dbReference type="PROSITE" id="PS01153">
    <property type="entry name" value="NOL1_NOP2_SUN"/>
    <property type="match status" value="1"/>
</dbReference>
<evidence type="ECO:0000256" key="2">
    <source>
        <dbReference type="ARBA" id="ARBA00022490"/>
    </source>
</evidence>
<dbReference type="Gene3D" id="3.40.50.150">
    <property type="entry name" value="Vaccinia Virus protein VP39"/>
    <property type="match status" value="1"/>
</dbReference>
<keyword evidence="3 7" id="KW-0489">Methyltransferase</keyword>
<keyword evidence="2" id="KW-0963">Cytoplasm</keyword>
<evidence type="ECO:0000256" key="7">
    <source>
        <dbReference type="PROSITE-ProRule" id="PRU01023"/>
    </source>
</evidence>
<comment type="caution">
    <text evidence="10">The sequence shown here is derived from an EMBL/GenBank/DDBJ whole genome shotgun (WGS) entry which is preliminary data.</text>
</comment>
<dbReference type="PANTHER" id="PTHR22807:SF30">
    <property type="entry name" value="28S RRNA (CYTOSINE(4447)-C(5))-METHYLTRANSFERASE-RELATED"/>
    <property type="match status" value="1"/>
</dbReference>
<dbReference type="AlphaFoldDB" id="A0A2V2YR75"/>
<dbReference type="Pfam" id="PF17125">
    <property type="entry name" value="Methyltr_RsmF_N"/>
    <property type="match status" value="1"/>
</dbReference>
<feature type="compositionally biased region" description="Basic and acidic residues" evidence="8">
    <location>
        <begin position="383"/>
        <end position="400"/>
    </location>
</feature>
<evidence type="ECO:0000256" key="4">
    <source>
        <dbReference type="ARBA" id="ARBA00022679"/>
    </source>
</evidence>
<protein>
    <submittedName>
        <fullName evidence="10">16S rRNA C967 or C1407 C5-methylase (RsmB/RsmF family)</fullName>
    </submittedName>
</protein>
<feature type="domain" description="SAM-dependent MTase RsmB/NOP-type" evidence="9">
    <location>
        <begin position="24"/>
        <end position="344"/>
    </location>
</feature>
<dbReference type="Pfam" id="PF13636">
    <property type="entry name" value="Methyltranf_PUA"/>
    <property type="match status" value="1"/>
</dbReference>
<dbReference type="InterPro" id="IPR027391">
    <property type="entry name" value="Nol1_Nop2_Fmu_2"/>
</dbReference>
<feature type="active site" description="Nucleophile" evidence="7">
    <location>
        <position position="233"/>
    </location>
</feature>
<keyword evidence="4 7" id="KW-0808">Transferase</keyword>
<dbReference type="PRINTS" id="PR02008">
    <property type="entry name" value="RCMTFAMILY"/>
</dbReference>
<dbReference type="Gene3D" id="2.30.130.60">
    <property type="match status" value="1"/>
</dbReference>
<feature type="compositionally biased region" description="Polar residues" evidence="8">
    <location>
        <begin position="287"/>
        <end position="296"/>
    </location>
</feature>
<feature type="binding site" evidence="7">
    <location>
        <position position="135"/>
    </location>
    <ligand>
        <name>S-adenosyl-L-methionine</name>
        <dbReference type="ChEBI" id="CHEBI:59789"/>
    </ligand>
</feature>
<dbReference type="PANTHER" id="PTHR22807">
    <property type="entry name" value="NOP2 YEAST -RELATED NOL1/NOP2/FMU SUN DOMAIN-CONTAINING"/>
    <property type="match status" value="1"/>
</dbReference>
<reference evidence="10 11" key="1">
    <citation type="submission" date="2018-05" db="EMBL/GenBank/DDBJ databases">
        <title>Genomic Encyclopedia of Type Strains, Phase III (KMG-III): the genomes of soil and plant-associated and newly described type strains.</title>
        <authorList>
            <person name="Whitman W."/>
        </authorList>
    </citation>
    <scope>NUCLEOTIDE SEQUENCE [LARGE SCALE GENOMIC DNA]</scope>
    <source>
        <strain evidence="10 11">CECT 5696</strain>
    </source>
</reference>
<dbReference type="InterPro" id="IPR023267">
    <property type="entry name" value="RCMT"/>
</dbReference>
<comment type="caution">
    <text evidence="7">Lacks conserved residue(s) required for the propagation of feature annotation.</text>
</comment>
<accession>A0A2V2YR75</accession>
<dbReference type="InterPro" id="IPR031341">
    <property type="entry name" value="Methyltr_RsmF_N"/>
</dbReference>
<feature type="region of interest" description="Disordered" evidence="8">
    <location>
        <begin position="364"/>
        <end position="420"/>
    </location>
</feature>
<dbReference type="RefSeq" id="WP_110045031.1">
    <property type="nucleotide sequence ID" value="NZ_CP054612.1"/>
</dbReference>
<dbReference type="CDD" id="cd21147">
    <property type="entry name" value="RsmF_methylt_CTD1"/>
    <property type="match status" value="1"/>
</dbReference>
<dbReference type="CDD" id="cd02440">
    <property type="entry name" value="AdoMet_MTases"/>
    <property type="match status" value="1"/>
</dbReference>
<keyword evidence="11" id="KW-1185">Reference proteome</keyword>
<dbReference type="SUPFAM" id="SSF53335">
    <property type="entry name" value="S-adenosyl-L-methionine-dependent methyltransferases"/>
    <property type="match status" value="1"/>
</dbReference>
<dbReference type="InterPro" id="IPR018314">
    <property type="entry name" value="RsmB/NOL1/NOP2-like_CS"/>
</dbReference>
<dbReference type="Gene3D" id="3.30.70.1170">
    <property type="entry name" value="Sun protein, domain 3"/>
    <property type="match status" value="1"/>
</dbReference>
<organism evidence="10 11">
    <name type="scientific">Paenibacillus cellulosilyticus</name>
    <dbReference type="NCBI Taxonomy" id="375489"/>
    <lineage>
        <taxon>Bacteria</taxon>
        <taxon>Bacillati</taxon>
        <taxon>Bacillota</taxon>
        <taxon>Bacilli</taxon>
        <taxon>Bacillales</taxon>
        <taxon>Paenibacillaceae</taxon>
        <taxon>Paenibacillus</taxon>
    </lineage>
</organism>
<feature type="binding site" evidence="7">
    <location>
        <begin position="111"/>
        <end position="117"/>
    </location>
    <ligand>
        <name>S-adenosyl-L-methionine</name>
        <dbReference type="ChEBI" id="CHEBI:59789"/>
    </ligand>
</feature>
<feature type="binding site" evidence="7">
    <location>
        <position position="180"/>
    </location>
    <ligand>
        <name>S-adenosyl-L-methionine</name>
        <dbReference type="ChEBI" id="CHEBI:59789"/>
    </ligand>
</feature>
<dbReference type="Pfam" id="PF17126">
    <property type="entry name" value="RsmF_methylt_CI"/>
    <property type="match status" value="1"/>
</dbReference>
<evidence type="ECO:0000256" key="5">
    <source>
        <dbReference type="ARBA" id="ARBA00022691"/>
    </source>
</evidence>
<evidence type="ECO:0000313" key="11">
    <source>
        <dbReference type="Proteomes" id="UP000246635"/>
    </source>
</evidence>
<sequence>MKQQLPEAFVEGMRTLLGEQFDAFMASYDAPRLYGLRSNSLKIDPKQWRELSPFQLRPIPWCETGSYYDGDDRPGKHPYYHAGLYYIQEPSAMAPVELLDVQPGHRVLDLCAAPGGKSTQIAAKLQGSGVLVTNDNAGERTKALAKNVELAGVRNAVVLNEEPSSLAPVFAGWFDRILVDAPCSGEGMFRKDESMIAAWERHSVERCAGMQRDIVRHAAKMLAPGGILVYSTCTFSPAENEVQIAALLAGEPELERVTIQLAPGFVEGRLDWGQAGEVGSEGDAPEGNSQDDQPAQTEADASGEKHVGQAGTDAGDRVAESGMARLWPHLLDGEGHFVAVVRRKPRTIDGQADMDAAAEAAAVSRRSETLAASEQSASRGKRDRLERRDEGRSGRGDRSPRGGGSGKGAPGKHAAKGGKAGGVAATVVDSAEAWRSFAEEHLIGADEWAGRLVAFGSRVYWQPEGLPLLDGLRVVRAGWYLGDAGPHRFEPSQALALGLRRSEIKRSWSAGADDAAIVRFLKGETLHLAPEELTITGDDTPLKGYTLICVDGYPIGWGKYASGMLKNELPAGWRWV</sequence>
<evidence type="ECO:0000256" key="8">
    <source>
        <dbReference type="SAM" id="MobiDB-lite"/>
    </source>
</evidence>
<evidence type="ECO:0000256" key="1">
    <source>
        <dbReference type="ARBA" id="ARBA00007494"/>
    </source>
</evidence>
<dbReference type="InterPro" id="IPR049560">
    <property type="entry name" value="MeTrfase_RsmB-F_NOP2_cat"/>
</dbReference>
<keyword evidence="6 7" id="KW-0694">RNA-binding</keyword>
<dbReference type="EMBL" id="QGTQ01000013">
    <property type="protein sequence ID" value="PWV99636.1"/>
    <property type="molecule type" value="Genomic_DNA"/>
</dbReference>
<dbReference type="GO" id="GO:0001510">
    <property type="term" value="P:RNA methylation"/>
    <property type="evidence" value="ECO:0007669"/>
    <property type="project" value="InterPro"/>
</dbReference>
<evidence type="ECO:0000256" key="3">
    <source>
        <dbReference type="ARBA" id="ARBA00022603"/>
    </source>
</evidence>
<feature type="region of interest" description="Disordered" evidence="8">
    <location>
        <begin position="274"/>
        <end position="315"/>
    </location>
</feature>
<dbReference type="Proteomes" id="UP000246635">
    <property type="component" value="Unassembled WGS sequence"/>
</dbReference>
<gene>
    <name evidence="10" type="ORF">DFQ01_1138</name>
</gene>
<proteinExistence type="inferred from homology"/>
<dbReference type="PROSITE" id="PS51686">
    <property type="entry name" value="SAM_MT_RSMB_NOP"/>
    <property type="match status" value="1"/>
</dbReference>
<evidence type="ECO:0000256" key="6">
    <source>
        <dbReference type="ARBA" id="ARBA00022884"/>
    </source>
</evidence>
<dbReference type="InterPro" id="IPR031340">
    <property type="entry name" value="RsmF_methylt_CI"/>
</dbReference>
<dbReference type="InterPro" id="IPR001678">
    <property type="entry name" value="MeTrfase_RsmB-F_NOP2_dom"/>
</dbReference>
<evidence type="ECO:0000259" key="9">
    <source>
        <dbReference type="PROSITE" id="PS51686"/>
    </source>
</evidence>
<dbReference type="OrthoDB" id="9810297at2"/>